<evidence type="ECO:0000313" key="2">
    <source>
        <dbReference type="Proteomes" id="UP001176941"/>
    </source>
</evidence>
<dbReference type="EMBL" id="OX459948">
    <property type="protein sequence ID" value="CAI9155179.1"/>
    <property type="molecule type" value="Genomic_DNA"/>
</dbReference>
<evidence type="ECO:0000313" key="1">
    <source>
        <dbReference type="EMBL" id="CAI9155179.1"/>
    </source>
</evidence>
<organism evidence="1 2">
    <name type="scientific">Rangifer tarandus platyrhynchus</name>
    <name type="common">Svalbard reindeer</name>
    <dbReference type="NCBI Taxonomy" id="3082113"/>
    <lineage>
        <taxon>Eukaryota</taxon>
        <taxon>Metazoa</taxon>
        <taxon>Chordata</taxon>
        <taxon>Craniata</taxon>
        <taxon>Vertebrata</taxon>
        <taxon>Euteleostomi</taxon>
        <taxon>Mammalia</taxon>
        <taxon>Eutheria</taxon>
        <taxon>Laurasiatheria</taxon>
        <taxon>Artiodactyla</taxon>
        <taxon>Ruminantia</taxon>
        <taxon>Pecora</taxon>
        <taxon>Cervidae</taxon>
        <taxon>Odocoileinae</taxon>
        <taxon>Rangifer</taxon>
    </lineage>
</organism>
<gene>
    <name evidence="1" type="ORF">MRATA1EN1_LOCUS4141</name>
</gene>
<sequence>MWVLALQSHEPFQDRVPGEQECVRSRVRLVFNTVINGKATGKGILLGPPWRFFDGSVQFNPSVVSDSLRPHGAFLRSQFFASGGPSIGASASVSVLPMNIQD</sequence>
<protein>
    <submittedName>
        <fullName evidence="1">Uncharacterized protein</fullName>
    </submittedName>
</protein>
<name>A0ABN8Y0R1_RANTA</name>
<accession>A0ABN8Y0R1</accession>
<dbReference type="Proteomes" id="UP001176941">
    <property type="component" value="Chromosome 12"/>
</dbReference>
<proteinExistence type="predicted"/>
<keyword evidence="2" id="KW-1185">Reference proteome</keyword>
<reference evidence="1" key="1">
    <citation type="submission" date="2023-04" db="EMBL/GenBank/DDBJ databases">
        <authorList>
            <consortium name="ELIXIR-Norway"/>
        </authorList>
    </citation>
    <scope>NUCLEOTIDE SEQUENCE [LARGE SCALE GENOMIC DNA]</scope>
</reference>